<feature type="compositionally biased region" description="Pro residues" evidence="1">
    <location>
        <begin position="107"/>
        <end position="116"/>
    </location>
</feature>
<comment type="caution">
    <text evidence="2">The sequence shown here is derived from an EMBL/GenBank/DDBJ whole genome shotgun (WGS) entry which is preliminary data.</text>
</comment>
<evidence type="ECO:0000313" key="2">
    <source>
        <dbReference type="EMBL" id="MBE1603514.1"/>
    </source>
</evidence>
<dbReference type="EMBL" id="JADBEM010000001">
    <property type="protein sequence ID" value="MBE1603514.1"/>
    <property type="molecule type" value="Genomic_DNA"/>
</dbReference>
<feature type="region of interest" description="Disordered" evidence="1">
    <location>
        <begin position="42"/>
        <end position="66"/>
    </location>
</feature>
<sequence length="116" mass="11732">MQSAPAAIPATIEVTLPAGLAAVDATGAAVIAILLEISSDRPTHSAAPVTGSLAPSGESGSFSVPPKATFAFQHHPRYEKPTVIRLFDNGNKIFARPGSSGCASTRPPGPPRSCAA</sequence>
<feature type="region of interest" description="Disordered" evidence="1">
    <location>
        <begin position="96"/>
        <end position="116"/>
    </location>
</feature>
<dbReference type="Proteomes" id="UP000638648">
    <property type="component" value="Unassembled WGS sequence"/>
</dbReference>
<evidence type="ECO:0000313" key="3">
    <source>
        <dbReference type="Proteomes" id="UP000638648"/>
    </source>
</evidence>
<gene>
    <name evidence="2" type="ORF">HEB94_000362</name>
</gene>
<accession>A0A927R6U7</accession>
<evidence type="ECO:0000256" key="1">
    <source>
        <dbReference type="SAM" id="MobiDB-lite"/>
    </source>
</evidence>
<dbReference type="AlphaFoldDB" id="A0A927R6U7"/>
<reference evidence="2" key="1">
    <citation type="submission" date="2020-10" db="EMBL/GenBank/DDBJ databases">
        <title>Sequencing the genomes of 1000 actinobacteria strains.</title>
        <authorList>
            <person name="Klenk H.-P."/>
        </authorList>
    </citation>
    <scope>NUCLEOTIDE SEQUENCE</scope>
    <source>
        <strain evidence="2">DSM 45354</strain>
    </source>
</reference>
<organism evidence="2 3">
    <name type="scientific">Actinopolymorpha pittospori</name>
    <dbReference type="NCBI Taxonomy" id="648752"/>
    <lineage>
        <taxon>Bacteria</taxon>
        <taxon>Bacillati</taxon>
        <taxon>Actinomycetota</taxon>
        <taxon>Actinomycetes</taxon>
        <taxon>Propionibacteriales</taxon>
        <taxon>Actinopolymorphaceae</taxon>
        <taxon>Actinopolymorpha</taxon>
    </lineage>
</organism>
<name>A0A927R6U7_9ACTN</name>
<keyword evidence="3" id="KW-1185">Reference proteome</keyword>
<proteinExistence type="predicted"/>
<protein>
    <submittedName>
        <fullName evidence="2">Uncharacterized protein</fullName>
    </submittedName>
</protein>